<dbReference type="PANTHER" id="PTHR37285:SF5">
    <property type="entry name" value="SPORE WALL MATURATION PROTEIN DIT1"/>
    <property type="match status" value="1"/>
</dbReference>
<dbReference type="PANTHER" id="PTHR37285">
    <property type="entry name" value="SPORE WALL MATURATION PROTEIN DIT1"/>
    <property type="match status" value="1"/>
</dbReference>
<dbReference type="InterPro" id="IPR007817">
    <property type="entry name" value="Isocyanide_synthase_DIT1"/>
</dbReference>
<evidence type="ECO:0000313" key="2">
    <source>
        <dbReference type="Proteomes" id="UP000398389"/>
    </source>
</evidence>
<reference evidence="1 2" key="1">
    <citation type="submission" date="2019-09" db="EMBL/GenBank/DDBJ databases">
        <authorList>
            <person name="Brejova B."/>
        </authorList>
    </citation>
    <scope>NUCLEOTIDE SEQUENCE [LARGE SCALE GENOMIC DNA]</scope>
</reference>
<gene>
    <name evidence="1" type="ORF">SAPINGB_P004436</name>
</gene>
<dbReference type="EMBL" id="CABVLU010000003">
    <property type="protein sequence ID" value="VVT55118.1"/>
    <property type="molecule type" value="Genomic_DNA"/>
</dbReference>
<dbReference type="OrthoDB" id="429813at2759"/>
<evidence type="ECO:0000313" key="1">
    <source>
        <dbReference type="EMBL" id="VVT55118.1"/>
    </source>
</evidence>
<protein>
    <recommendedName>
        <fullName evidence="3">TauD/TfdA-like domain-containing protein</fullName>
    </recommendedName>
</protein>
<name>A0A5E8BTT8_9ASCO</name>
<proteinExistence type="predicted"/>
<organism evidence="1 2">
    <name type="scientific">Magnusiomyces paraingens</name>
    <dbReference type="NCBI Taxonomy" id="2606893"/>
    <lineage>
        <taxon>Eukaryota</taxon>
        <taxon>Fungi</taxon>
        <taxon>Dikarya</taxon>
        <taxon>Ascomycota</taxon>
        <taxon>Saccharomycotina</taxon>
        <taxon>Dipodascomycetes</taxon>
        <taxon>Dipodascales</taxon>
        <taxon>Dipodascaceae</taxon>
        <taxon>Magnusiomyces</taxon>
    </lineage>
</organism>
<dbReference type="GeneID" id="43583251"/>
<accession>A0A5E8BTT8</accession>
<evidence type="ECO:0008006" key="3">
    <source>
        <dbReference type="Google" id="ProtNLM"/>
    </source>
</evidence>
<dbReference type="AlphaFoldDB" id="A0A5E8BTT8"/>
<dbReference type="Pfam" id="PF05141">
    <property type="entry name" value="DIT1_PvcA"/>
    <property type="match status" value="1"/>
</dbReference>
<dbReference type="RefSeq" id="XP_031855042.1">
    <property type="nucleotide sequence ID" value="XM_031999151.1"/>
</dbReference>
<sequence length="526" mass="59423">MSVHNQILTIYTRDAENNISTSSGKYSAIFNNSWDQIGELSEPVINEFGVSERTAPIEASMAKKFIGTDLAPYFELSEDDENYSPLIKFCEIKLPNENQVRGLAIADINKTTFGKWFMAHILHYSDIGFGDVVSEPGVNNYTKLITELFDKELRNVTRDDKWEECGKAYFEKTVNFFTSRNLRIEACLPAFPAKSTNTNKVAGINPDKGEELALRRLTEIISLASKVYPPGIKIWIISDGHVFSDCVGIDDSVVDLYGKKLKEMKNEIASDEFIDFRSLPQILTNETHEFDQTLVEDVVIPHYLETEIEDSSELCRKIMMTGCHTSDEILRNLIDTQNPAKLALYRGFTKFMEEDLALHITFIKKGTKKGCKKIAQKCAFEMIKRNEAYSNLVELMFPHHLRLSIHAHCNSGPKFGIKLLSTKECHPIKSLDDESTPTFDDLLHIPTPWHNCIIKVEGEPQFFAAKSQVAHDGIKSGKYEGEWVEGTTGNGGYYKLKKRESLDTSSSTLLLEKPSAMVSIQIKSIN</sequence>
<dbReference type="Proteomes" id="UP000398389">
    <property type="component" value="Unassembled WGS sequence"/>
</dbReference>
<keyword evidence="2" id="KW-1185">Reference proteome</keyword>